<comment type="subcellular location">
    <subcellularLocation>
        <location evidence="1">Cell membrane</location>
        <topology evidence="1">Multi-pass membrane protein</topology>
    </subcellularLocation>
</comment>
<evidence type="ECO:0000256" key="4">
    <source>
        <dbReference type="ARBA" id="ARBA00022516"/>
    </source>
</evidence>
<dbReference type="GO" id="GO:0005524">
    <property type="term" value="F:ATP binding"/>
    <property type="evidence" value="ECO:0007669"/>
    <property type="project" value="UniProtKB-KW"/>
</dbReference>
<evidence type="ECO:0000313" key="20">
    <source>
        <dbReference type="EMBL" id="XCI29810.1"/>
    </source>
</evidence>
<dbReference type="RefSeq" id="WP_353894357.1">
    <property type="nucleotide sequence ID" value="NZ_CP159485.1"/>
</dbReference>
<evidence type="ECO:0000256" key="16">
    <source>
        <dbReference type="PIRSR" id="PIRSR600829-2"/>
    </source>
</evidence>
<keyword evidence="5 20" id="KW-0808">Transferase</keyword>
<dbReference type="EC" id="2.7.1.-" evidence="20"/>
<dbReference type="Gene3D" id="1.10.287.3610">
    <property type="match status" value="1"/>
</dbReference>
<feature type="binding site" evidence="17">
    <location>
        <position position="72"/>
    </location>
    <ligand>
        <name>ATP</name>
        <dbReference type="ChEBI" id="CHEBI:30616"/>
    </ligand>
</feature>
<keyword evidence="4" id="KW-0444">Lipid biosynthesis</keyword>
<evidence type="ECO:0000256" key="9">
    <source>
        <dbReference type="ARBA" id="ARBA00022840"/>
    </source>
</evidence>
<reference evidence="20" key="1">
    <citation type="journal article" date="2018" name="Antonie Van Leeuwenhoek">
        <title>Proteinivorax hydrogeniformans sp. nov., an anaerobic, haloalkaliphilic bacterium fermenting proteinaceous compounds with high hydrogen production.</title>
        <authorList>
            <person name="Boltyanskaya Y."/>
            <person name="Detkova E."/>
            <person name="Pimenov N."/>
            <person name="Kevbrin V."/>
        </authorList>
    </citation>
    <scope>NUCLEOTIDE SEQUENCE</scope>
    <source>
        <strain evidence="20">Z-710</strain>
    </source>
</reference>
<evidence type="ECO:0000256" key="17">
    <source>
        <dbReference type="PIRSR" id="PIRSR600829-3"/>
    </source>
</evidence>
<dbReference type="GO" id="GO:0005886">
    <property type="term" value="C:plasma membrane"/>
    <property type="evidence" value="ECO:0007669"/>
    <property type="project" value="UniProtKB-SubCell"/>
</dbReference>
<evidence type="ECO:0000256" key="13">
    <source>
        <dbReference type="ARBA" id="ARBA00023209"/>
    </source>
</evidence>
<dbReference type="EMBL" id="CP159485">
    <property type="protein sequence ID" value="XCI29810.1"/>
    <property type="molecule type" value="Genomic_DNA"/>
</dbReference>
<keyword evidence="18" id="KW-0460">Magnesium</keyword>
<dbReference type="AlphaFoldDB" id="A0AAU8HWR2"/>
<protein>
    <submittedName>
        <fullName evidence="20">Diacylglycerol kinase family protein</fullName>
        <ecNumber evidence="20">2.7.1.-</ecNumber>
    </submittedName>
</protein>
<reference evidence="20" key="2">
    <citation type="submission" date="2024-06" db="EMBL/GenBank/DDBJ databases">
        <authorList>
            <person name="Petrova K.O."/>
            <person name="Toshchakov S.V."/>
            <person name="Boltjanskaja Y.V."/>
            <person name="Kevbrin V.V."/>
        </authorList>
    </citation>
    <scope>NUCLEOTIDE SEQUENCE</scope>
    <source>
        <strain evidence="20">Z-710</strain>
    </source>
</reference>
<keyword evidence="18" id="KW-0479">Metal-binding</keyword>
<evidence type="ECO:0000256" key="10">
    <source>
        <dbReference type="ARBA" id="ARBA00022989"/>
    </source>
</evidence>
<dbReference type="GO" id="GO:0008654">
    <property type="term" value="P:phospholipid biosynthetic process"/>
    <property type="evidence" value="ECO:0007669"/>
    <property type="project" value="UniProtKB-KW"/>
</dbReference>
<organism evidence="20">
    <name type="scientific">Proteinivorax hydrogeniformans</name>
    <dbReference type="NCBI Taxonomy" id="1826727"/>
    <lineage>
        <taxon>Bacteria</taxon>
        <taxon>Bacillati</taxon>
        <taxon>Bacillota</taxon>
        <taxon>Clostridia</taxon>
        <taxon>Eubacteriales</taxon>
        <taxon>Proteinivoracaceae</taxon>
        <taxon>Proteinivorax</taxon>
    </lineage>
</organism>
<name>A0AAU8HWR2_9FIRM</name>
<feature type="active site" description="Proton acceptor" evidence="15">
    <location>
        <position position="65"/>
    </location>
</feature>
<keyword evidence="14" id="KW-1208">Phospholipid metabolism</keyword>
<dbReference type="PANTHER" id="PTHR34299:SF1">
    <property type="entry name" value="DIACYLGLYCEROL KINASE"/>
    <property type="match status" value="1"/>
</dbReference>
<feature type="binding site" evidence="16">
    <location>
        <position position="65"/>
    </location>
    <ligand>
        <name>substrate</name>
    </ligand>
</feature>
<evidence type="ECO:0000256" key="14">
    <source>
        <dbReference type="ARBA" id="ARBA00023264"/>
    </source>
</evidence>
<evidence type="ECO:0000256" key="12">
    <source>
        <dbReference type="ARBA" id="ARBA00023136"/>
    </source>
</evidence>
<evidence type="ECO:0000256" key="5">
    <source>
        <dbReference type="ARBA" id="ARBA00022679"/>
    </source>
</evidence>
<keyword evidence="8 20" id="KW-0418">Kinase</keyword>
<comment type="similarity">
    <text evidence="2">Belongs to the bacterial diacylglycerol kinase family.</text>
</comment>
<keyword evidence="10 19" id="KW-1133">Transmembrane helix</keyword>
<dbReference type="InterPro" id="IPR036945">
    <property type="entry name" value="DAGK_sf"/>
</dbReference>
<keyword evidence="6 19" id="KW-0812">Transmembrane</keyword>
<evidence type="ECO:0000256" key="19">
    <source>
        <dbReference type="SAM" id="Phobius"/>
    </source>
</evidence>
<keyword evidence="13" id="KW-0594">Phospholipid biosynthesis</keyword>
<dbReference type="GO" id="GO:0046872">
    <property type="term" value="F:metal ion binding"/>
    <property type="evidence" value="ECO:0007669"/>
    <property type="project" value="UniProtKB-KW"/>
</dbReference>
<evidence type="ECO:0000256" key="7">
    <source>
        <dbReference type="ARBA" id="ARBA00022741"/>
    </source>
</evidence>
<dbReference type="InterPro" id="IPR033717">
    <property type="entry name" value="UDPK"/>
</dbReference>
<sequence length="155" mass="16847">MSAKKVIRSFKYAIEGVTFALKTQLNMRIHCLVAIIVTLLGFYLNLAIVEWAVLLFSMTLVITMELMNTAIEKTIDLITDEYHELAKIAKNVAAAAVLFSALNAVVVGFLIFHNKIGKLVSPFLGVGSIMEVVLVMLLGVGVVLLVVKLVINGGE</sequence>
<dbReference type="GO" id="GO:0016301">
    <property type="term" value="F:kinase activity"/>
    <property type="evidence" value="ECO:0007669"/>
    <property type="project" value="UniProtKB-KW"/>
</dbReference>
<feature type="binding site" evidence="17">
    <location>
        <position position="12"/>
    </location>
    <ligand>
        <name>ATP</name>
        <dbReference type="ChEBI" id="CHEBI:30616"/>
    </ligand>
</feature>
<comment type="cofactor">
    <cofactor evidence="18">
        <name>Mg(2+)</name>
        <dbReference type="ChEBI" id="CHEBI:18420"/>
    </cofactor>
    <text evidence="18">Mn(2+), Zn(2+), Cd(2+) and Co(2+) support activity to lesser extents.</text>
</comment>
<dbReference type="PANTHER" id="PTHR34299">
    <property type="entry name" value="DIACYLGLYCEROL KINASE"/>
    <property type="match status" value="1"/>
</dbReference>
<dbReference type="InterPro" id="IPR000829">
    <property type="entry name" value="DAGK"/>
</dbReference>
<feature type="transmembrane region" description="Helical" evidence="19">
    <location>
        <begin position="29"/>
        <end position="46"/>
    </location>
</feature>
<gene>
    <name evidence="20" type="ORF">PRVXH_001154</name>
</gene>
<dbReference type="Pfam" id="PF01219">
    <property type="entry name" value="DAGK_prokar"/>
    <property type="match status" value="1"/>
</dbReference>
<evidence type="ECO:0000256" key="8">
    <source>
        <dbReference type="ARBA" id="ARBA00022777"/>
    </source>
</evidence>
<keyword evidence="9 17" id="KW-0067">ATP-binding</keyword>
<evidence type="ECO:0000256" key="18">
    <source>
        <dbReference type="PIRSR" id="PIRSR600829-4"/>
    </source>
</evidence>
<keyword evidence="3" id="KW-1003">Cell membrane</keyword>
<evidence type="ECO:0000256" key="15">
    <source>
        <dbReference type="PIRSR" id="PIRSR600829-1"/>
    </source>
</evidence>
<accession>A0AAU8HWR2</accession>
<feature type="transmembrane region" description="Helical" evidence="19">
    <location>
        <begin position="132"/>
        <end position="151"/>
    </location>
</feature>
<proteinExistence type="inferred from homology"/>
<keyword evidence="11" id="KW-0443">Lipid metabolism</keyword>
<dbReference type="CDD" id="cd14265">
    <property type="entry name" value="UDPK_IM_like"/>
    <property type="match status" value="1"/>
</dbReference>
<feature type="transmembrane region" description="Helical" evidence="19">
    <location>
        <begin position="52"/>
        <end position="71"/>
    </location>
</feature>
<evidence type="ECO:0000256" key="6">
    <source>
        <dbReference type="ARBA" id="ARBA00022692"/>
    </source>
</evidence>
<evidence type="ECO:0000256" key="1">
    <source>
        <dbReference type="ARBA" id="ARBA00004651"/>
    </source>
</evidence>
<feature type="transmembrane region" description="Helical" evidence="19">
    <location>
        <begin position="92"/>
        <end position="112"/>
    </location>
</feature>
<feature type="binding site" evidence="17">
    <location>
        <begin position="81"/>
        <end position="83"/>
    </location>
    <ligand>
        <name>ATP</name>
        <dbReference type="ChEBI" id="CHEBI:30616"/>
    </ligand>
</feature>
<keyword evidence="12 19" id="KW-0472">Membrane</keyword>
<keyword evidence="7 17" id="KW-0547">Nucleotide-binding</keyword>
<evidence type="ECO:0000256" key="3">
    <source>
        <dbReference type="ARBA" id="ARBA00022475"/>
    </source>
</evidence>
<feature type="binding site" evidence="18">
    <location>
        <position position="72"/>
    </location>
    <ligand>
        <name>a divalent metal cation</name>
        <dbReference type="ChEBI" id="CHEBI:60240"/>
    </ligand>
</feature>
<evidence type="ECO:0000256" key="2">
    <source>
        <dbReference type="ARBA" id="ARBA00005967"/>
    </source>
</evidence>
<evidence type="ECO:0000256" key="11">
    <source>
        <dbReference type="ARBA" id="ARBA00023098"/>
    </source>
</evidence>